<feature type="transmembrane region" description="Helical" evidence="8">
    <location>
        <begin position="44"/>
        <end position="66"/>
    </location>
</feature>
<dbReference type="PANTHER" id="PTHR43867:SF2">
    <property type="entry name" value="CELLULOSE SYNTHASE CATALYTIC SUBUNIT A [UDP-FORMING]"/>
    <property type="match status" value="1"/>
</dbReference>
<evidence type="ECO:0000259" key="9">
    <source>
        <dbReference type="Pfam" id="PF13632"/>
    </source>
</evidence>
<feature type="region of interest" description="Disordered" evidence="7">
    <location>
        <begin position="483"/>
        <end position="509"/>
    </location>
</feature>
<dbReference type="RefSeq" id="WP_068107869.1">
    <property type="nucleotide sequence ID" value="NZ_CP015079.1"/>
</dbReference>
<reference evidence="10 11" key="1">
    <citation type="submission" date="2016-03" db="EMBL/GenBank/DDBJ databases">
        <title>Complete genome sequence of a soil Actinobacterium, Nocardioides dokdonensis FR1436.</title>
        <authorList>
            <person name="Kwon S.-K."/>
            <person name="Kim K."/>
            <person name="Kim J.F."/>
        </authorList>
    </citation>
    <scope>NUCLEOTIDE SEQUENCE [LARGE SCALE GENOMIC DNA]</scope>
    <source>
        <strain evidence="10 11">FR1436</strain>
    </source>
</reference>
<dbReference type="SUPFAM" id="SSF53448">
    <property type="entry name" value="Nucleotide-diphospho-sugar transferases"/>
    <property type="match status" value="1"/>
</dbReference>
<feature type="transmembrane region" description="Helical" evidence="8">
    <location>
        <begin position="72"/>
        <end position="90"/>
    </location>
</feature>
<dbReference type="STRING" id="1300347.I601_1509"/>
<feature type="transmembrane region" description="Helical" evidence="8">
    <location>
        <begin position="444"/>
        <end position="463"/>
    </location>
</feature>
<accession>A0A1A9GI75</accession>
<evidence type="ECO:0000256" key="2">
    <source>
        <dbReference type="ARBA" id="ARBA00022676"/>
    </source>
</evidence>
<dbReference type="PANTHER" id="PTHR43867">
    <property type="entry name" value="CELLULOSE SYNTHASE CATALYTIC SUBUNIT A [UDP-FORMING]"/>
    <property type="match status" value="1"/>
</dbReference>
<keyword evidence="2 10" id="KW-0328">Glycosyltransferase</keyword>
<dbReference type="GO" id="GO:0016020">
    <property type="term" value="C:membrane"/>
    <property type="evidence" value="ECO:0007669"/>
    <property type="project" value="UniProtKB-SubCell"/>
</dbReference>
<keyword evidence="3 10" id="KW-0808">Transferase</keyword>
<dbReference type="InterPro" id="IPR001173">
    <property type="entry name" value="Glyco_trans_2-like"/>
</dbReference>
<dbReference type="KEGG" id="ndk:I601_1509"/>
<dbReference type="GO" id="GO:0016757">
    <property type="term" value="F:glycosyltransferase activity"/>
    <property type="evidence" value="ECO:0007669"/>
    <property type="project" value="UniProtKB-KW"/>
</dbReference>
<evidence type="ECO:0000256" key="3">
    <source>
        <dbReference type="ARBA" id="ARBA00022679"/>
    </source>
</evidence>
<evidence type="ECO:0000313" key="11">
    <source>
        <dbReference type="Proteomes" id="UP000077868"/>
    </source>
</evidence>
<sequence length="509" mass="55605">MTVSQEDEIVVSSMLPPHEPRLRGSALARWYGALGRRGQVVVEVLLGSLAPLLVAFCISLVLARTAPQALEVLFWVVFFSLTGTSLLILMECARAYRFPEPPVRTPVPAEDLPRVATVIAAYLPNEQETLLESVRAHLALDYPQDRHLVVVTYNTPERLPLEDDLARLAEVEPRLVVLHVAGSTSKVQNIEGALELVAGVVDVVGIFDADHHPHPTAARRAAQWLGDGAGEKRFDVVQGQCVVRNDSDTFVTRTVAAEFAALYAVAHPGRTVVHDFGIFGGSNGWWRADVLVGLGLDQRMLTEDIDISMRALAQGCRLGTDPRILSSELAPATWGGLWRQRMRWSQGWLEVSARHLRSLLPHRGLSAAQRRGVVFLLGWRVLHPFVALWLVPIVVATAVAVDRSVTWTLPFFLISALFVNGVPVVQAVAANRLAPPGIGRRPRLFARFALVSLLGFAELRMVITRGAVVRHLLGNRAWDVTSREAASGPPASDAPTTQARAGDRLVGAR</sequence>
<dbReference type="EC" id="2.4.1.-" evidence="10"/>
<evidence type="ECO:0000256" key="6">
    <source>
        <dbReference type="ARBA" id="ARBA00023136"/>
    </source>
</evidence>
<proteinExistence type="predicted"/>
<evidence type="ECO:0000313" key="10">
    <source>
        <dbReference type="EMBL" id="ANH37944.1"/>
    </source>
</evidence>
<feature type="transmembrane region" description="Helical" evidence="8">
    <location>
        <begin position="407"/>
        <end position="432"/>
    </location>
</feature>
<protein>
    <submittedName>
        <fullName evidence="10">Poly-beta-1,6-N-acetyl-D-glucosamine synthase</fullName>
        <ecNumber evidence="10">2.4.1.-</ecNumber>
    </submittedName>
</protein>
<dbReference type="AlphaFoldDB" id="A0A1A9GI75"/>
<keyword evidence="5 8" id="KW-1133">Transmembrane helix</keyword>
<evidence type="ECO:0000256" key="5">
    <source>
        <dbReference type="ARBA" id="ARBA00022989"/>
    </source>
</evidence>
<name>A0A1A9GI75_9ACTN</name>
<dbReference type="Proteomes" id="UP000077868">
    <property type="component" value="Chromosome"/>
</dbReference>
<dbReference type="OrthoDB" id="3173508at2"/>
<keyword evidence="6 8" id="KW-0472">Membrane</keyword>
<evidence type="ECO:0000256" key="8">
    <source>
        <dbReference type="SAM" id="Phobius"/>
    </source>
</evidence>
<organism evidence="10 11">
    <name type="scientific">Nocardioides dokdonensis FR1436</name>
    <dbReference type="NCBI Taxonomy" id="1300347"/>
    <lineage>
        <taxon>Bacteria</taxon>
        <taxon>Bacillati</taxon>
        <taxon>Actinomycetota</taxon>
        <taxon>Actinomycetes</taxon>
        <taxon>Propionibacteriales</taxon>
        <taxon>Nocardioidaceae</taxon>
        <taxon>Nocardioides</taxon>
    </lineage>
</organism>
<feature type="transmembrane region" description="Helical" evidence="8">
    <location>
        <begin position="373"/>
        <end position="401"/>
    </location>
</feature>
<dbReference type="Gene3D" id="3.90.550.10">
    <property type="entry name" value="Spore Coat Polysaccharide Biosynthesis Protein SpsA, Chain A"/>
    <property type="match status" value="1"/>
</dbReference>
<evidence type="ECO:0000256" key="4">
    <source>
        <dbReference type="ARBA" id="ARBA00022692"/>
    </source>
</evidence>
<dbReference type="CDD" id="cd06423">
    <property type="entry name" value="CESA_like"/>
    <property type="match status" value="1"/>
</dbReference>
<evidence type="ECO:0000256" key="7">
    <source>
        <dbReference type="SAM" id="MobiDB-lite"/>
    </source>
</evidence>
<dbReference type="InterPro" id="IPR029044">
    <property type="entry name" value="Nucleotide-diphossugar_trans"/>
</dbReference>
<dbReference type="Pfam" id="PF13632">
    <property type="entry name" value="Glyco_trans_2_3"/>
    <property type="match status" value="1"/>
</dbReference>
<dbReference type="EMBL" id="CP015079">
    <property type="protein sequence ID" value="ANH37944.1"/>
    <property type="molecule type" value="Genomic_DNA"/>
</dbReference>
<dbReference type="PATRIC" id="fig|1300347.3.peg.1510"/>
<gene>
    <name evidence="10" type="primary">pgaC</name>
    <name evidence="10" type="ORF">I601_1509</name>
</gene>
<keyword evidence="4 8" id="KW-0812">Transmembrane</keyword>
<dbReference type="InterPro" id="IPR050321">
    <property type="entry name" value="Glycosyltr_2/OpgH_subfam"/>
</dbReference>
<feature type="domain" description="Glycosyltransferase 2-like" evidence="9">
    <location>
        <begin position="206"/>
        <end position="400"/>
    </location>
</feature>
<comment type="subcellular location">
    <subcellularLocation>
        <location evidence="1">Membrane</location>
        <topology evidence="1">Multi-pass membrane protein</topology>
    </subcellularLocation>
</comment>
<keyword evidence="11" id="KW-1185">Reference proteome</keyword>
<evidence type="ECO:0000256" key="1">
    <source>
        <dbReference type="ARBA" id="ARBA00004141"/>
    </source>
</evidence>